<name>A0A1Y5PRS5_9SPHN</name>
<reference evidence="1" key="1">
    <citation type="submission" date="2016-03" db="EMBL/GenBank/DDBJ databases">
        <authorList>
            <person name="Ploux O."/>
        </authorList>
    </citation>
    <scope>NUCLEOTIDE SEQUENCE</scope>
    <source>
        <strain evidence="1">UC10</strain>
    </source>
</reference>
<dbReference type="EMBL" id="LT598653">
    <property type="protein sequence ID" value="SBV32702.1"/>
    <property type="molecule type" value="Genomic_DNA"/>
</dbReference>
<protein>
    <submittedName>
        <fullName evidence="1">Uncharacterized protein</fullName>
    </submittedName>
</protein>
<dbReference type="AlphaFoldDB" id="A0A1Y5PRS5"/>
<organism evidence="1">
    <name type="scientific">uncultured Sphingopyxis sp</name>
    <dbReference type="NCBI Taxonomy" id="310581"/>
    <lineage>
        <taxon>Bacteria</taxon>
        <taxon>Pseudomonadati</taxon>
        <taxon>Pseudomonadota</taxon>
        <taxon>Alphaproteobacteria</taxon>
        <taxon>Sphingomonadales</taxon>
        <taxon>Sphingomonadaceae</taxon>
        <taxon>Sphingopyxis</taxon>
        <taxon>environmental samples</taxon>
    </lineage>
</organism>
<sequence>MNNPLEQQSLLDHLIREAAFGASAMLADPLEAARLRTPSDCGLTEIERLEHSVLAEDQLLAAALRLTAGPATPFAIEAALQNFFATPPGRLAVEAQRRAAFGPVTGQGLPIGRARETAAEIEGRLDRQGGKAFGDLRTYADLYSDLWCDPRIAAPTIARREMLALVSALNERCAPADMAGRKAARS</sequence>
<accession>A0A1Y5PRS5</accession>
<proteinExistence type="predicted"/>
<gene>
    <name evidence="1" type="ORF">SPPYR_1582</name>
</gene>
<dbReference type="KEGG" id="sphu:SPPYR_1582"/>
<evidence type="ECO:0000313" key="1">
    <source>
        <dbReference type="EMBL" id="SBV32702.1"/>
    </source>
</evidence>
<dbReference type="RefSeq" id="WP_295325957.1">
    <property type="nucleotide sequence ID" value="NZ_LT598653.1"/>
</dbReference>